<dbReference type="EMBL" id="JXTC01000224">
    <property type="protein sequence ID" value="PON81138.1"/>
    <property type="molecule type" value="Genomic_DNA"/>
</dbReference>
<organism evidence="2 3">
    <name type="scientific">Trema orientale</name>
    <name type="common">Charcoal tree</name>
    <name type="synonym">Celtis orientalis</name>
    <dbReference type="NCBI Taxonomy" id="63057"/>
    <lineage>
        <taxon>Eukaryota</taxon>
        <taxon>Viridiplantae</taxon>
        <taxon>Streptophyta</taxon>
        <taxon>Embryophyta</taxon>
        <taxon>Tracheophyta</taxon>
        <taxon>Spermatophyta</taxon>
        <taxon>Magnoliopsida</taxon>
        <taxon>eudicotyledons</taxon>
        <taxon>Gunneridae</taxon>
        <taxon>Pentapetalae</taxon>
        <taxon>rosids</taxon>
        <taxon>fabids</taxon>
        <taxon>Rosales</taxon>
        <taxon>Cannabaceae</taxon>
        <taxon>Trema</taxon>
    </lineage>
</organism>
<name>A0A2P5E6F9_TREOI</name>
<gene>
    <name evidence="2" type="ORF">TorRG33x02_230970</name>
</gene>
<evidence type="ECO:0000313" key="3">
    <source>
        <dbReference type="Proteomes" id="UP000237000"/>
    </source>
</evidence>
<dbReference type="Proteomes" id="UP000237000">
    <property type="component" value="Unassembled WGS sequence"/>
</dbReference>
<evidence type="ECO:0008006" key="4">
    <source>
        <dbReference type="Google" id="ProtNLM"/>
    </source>
</evidence>
<reference evidence="3" key="1">
    <citation type="submission" date="2016-06" db="EMBL/GenBank/DDBJ databases">
        <title>Parallel loss of symbiosis genes in relatives of nitrogen-fixing non-legume Parasponia.</title>
        <authorList>
            <person name="Van Velzen R."/>
            <person name="Holmer R."/>
            <person name="Bu F."/>
            <person name="Rutten L."/>
            <person name="Van Zeijl A."/>
            <person name="Liu W."/>
            <person name="Santuari L."/>
            <person name="Cao Q."/>
            <person name="Sharma T."/>
            <person name="Shen D."/>
            <person name="Roswanjaya Y."/>
            <person name="Wardhani T."/>
            <person name="Kalhor M.S."/>
            <person name="Jansen J."/>
            <person name="Van den Hoogen J."/>
            <person name="Gungor B."/>
            <person name="Hartog M."/>
            <person name="Hontelez J."/>
            <person name="Verver J."/>
            <person name="Yang W.-C."/>
            <person name="Schijlen E."/>
            <person name="Repin R."/>
            <person name="Schilthuizen M."/>
            <person name="Schranz E."/>
            <person name="Heidstra R."/>
            <person name="Miyata K."/>
            <person name="Fedorova E."/>
            <person name="Kohlen W."/>
            <person name="Bisseling T."/>
            <person name="Smit S."/>
            <person name="Geurts R."/>
        </authorList>
    </citation>
    <scope>NUCLEOTIDE SEQUENCE [LARGE SCALE GENOMIC DNA]</scope>
    <source>
        <strain evidence="3">cv. RG33-2</strain>
    </source>
</reference>
<evidence type="ECO:0000256" key="1">
    <source>
        <dbReference type="SAM" id="Phobius"/>
    </source>
</evidence>
<evidence type="ECO:0000313" key="2">
    <source>
        <dbReference type="EMBL" id="PON81138.1"/>
    </source>
</evidence>
<dbReference type="OrthoDB" id="1063472at2759"/>
<sequence length="145" mass="15954">MPDPAFSASTITSQSQLTQSSDVIKTENQEPVPFSSTHGGFNGVGDSKIRSLEAQLVVSFLRKATAEALSLSEADPQSKKLLHALLEMVIEMHQTVPEERDRIEELLAAKTRIVFVCVLLFVLATVMTLFFTSRPRHSFGKPPPT</sequence>
<dbReference type="InParanoid" id="A0A2P5E6F9"/>
<keyword evidence="3" id="KW-1185">Reference proteome</keyword>
<keyword evidence="1" id="KW-0472">Membrane</keyword>
<dbReference type="AlphaFoldDB" id="A0A2P5E6F9"/>
<keyword evidence="1" id="KW-0812">Transmembrane</keyword>
<keyword evidence="1" id="KW-1133">Transmembrane helix</keyword>
<feature type="transmembrane region" description="Helical" evidence="1">
    <location>
        <begin position="113"/>
        <end position="131"/>
    </location>
</feature>
<protein>
    <recommendedName>
        <fullName evidence="4">Transmembrane protein</fullName>
    </recommendedName>
</protein>
<accession>A0A2P5E6F9</accession>
<proteinExistence type="predicted"/>
<comment type="caution">
    <text evidence="2">The sequence shown here is derived from an EMBL/GenBank/DDBJ whole genome shotgun (WGS) entry which is preliminary data.</text>
</comment>